<dbReference type="STRING" id="91626.A0A0C9N5L9"/>
<evidence type="ECO:0000256" key="3">
    <source>
        <dbReference type="SAM" id="MobiDB-lite"/>
    </source>
</evidence>
<keyword evidence="6" id="KW-1185">Reference proteome</keyword>
<keyword evidence="2 5" id="KW-0418">Kinase</keyword>
<dbReference type="GO" id="GO:0016301">
    <property type="term" value="F:kinase activity"/>
    <property type="evidence" value="ECO:0007669"/>
    <property type="project" value="UniProtKB-KW"/>
</dbReference>
<accession>A0A0C9N5L9</accession>
<dbReference type="InterPro" id="IPR011611">
    <property type="entry name" value="PfkB_dom"/>
</dbReference>
<protein>
    <submittedName>
        <fullName evidence="5">Ketohexokinase</fullName>
    </submittedName>
</protein>
<evidence type="ECO:0000259" key="4">
    <source>
        <dbReference type="Pfam" id="PF00294"/>
    </source>
</evidence>
<dbReference type="Proteomes" id="UP000053815">
    <property type="component" value="Unassembled WGS sequence"/>
</dbReference>
<sequence length="426" mass="47263">MVFSFSKRSKNSRLIIDESSSGSSISASRSSSFDQPLSPTLPDTLNSKTVNVLIVGQVYQDTIMTVDYYPGEDTKVRSSHTQQRRGGNCVNTAEVLAQFPKMNPFIMSAVGPKDSSSNLLAQLESKGVKTSSCFYRKSPTPSCYIIQCKDTGSRTIISSNTTQDITKDEFARKVEMSSITKTMSFEFDARPAYSWVHFEGRNVYETAAQIDWLEAKAKREGWRNELTISVELEKPDRPHIDILLTRGDVVFFSKLYAEKRGYDEATDFLRDFQARCKPGAILFCTWGAQGATCLFKGDILHSSALAQAQVVDTVGAGDTFIAGVIYCMTRGHTLLTTLKFSCEMASRKVSRSGFDGLADTMFKVWETSLGAELNKAHYHAPLLHSKSYENGFLGFDFGTLTSRRSGMSHKKLLSHSSSAPLLKNNK</sequence>
<keyword evidence="1" id="KW-0808">Transferase</keyword>
<dbReference type="Gene3D" id="3.40.1190.20">
    <property type="match status" value="1"/>
</dbReference>
<feature type="compositionally biased region" description="Low complexity" evidence="3">
    <location>
        <begin position="19"/>
        <end position="32"/>
    </location>
</feature>
<feature type="region of interest" description="Disordered" evidence="3">
    <location>
        <begin position="18"/>
        <end position="41"/>
    </location>
</feature>
<dbReference type="OrthoDB" id="204058at2759"/>
<dbReference type="InterPro" id="IPR002173">
    <property type="entry name" value="Carboh/pur_kinase_PfkB_CS"/>
</dbReference>
<dbReference type="PROSITE" id="PS00584">
    <property type="entry name" value="PFKB_KINASES_2"/>
    <property type="match status" value="1"/>
</dbReference>
<dbReference type="AlphaFoldDB" id="A0A0C9N5L9"/>
<evidence type="ECO:0000313" key="5">
    <source>
        <dbReference type="EMBL" id="GAN11357.1"/>
    </source>
</evidence>
<evidence type="ECO:0000256" key="1">
    <source>
        <dbReference type="ARBA" id="ARBA00022679"/>
    </source>
</evidence>
<feature type="domain" description="Carbohydrate kinase PfkB" evidence="4">
    <location>
        <begin position="277"/>
        <end position="354"/>
    </location>
</feature>
<name>A0A0C9N5L9_9FUNG</name>
<organism evidence="5">
    <name type="scientific">Mucor ambiguus</name>
    <dbReference type="NCBI Taxonomy" id="91626"/>
    <lineage>
        <taxon>Eukaryota</taxon>
        <taxon>Fungi</taxon>
        <taxon>Fungi incertae sedis</taxon>
        <taxon>Mucoromycota</taxon>
        <taxon>Mucoromycotina</taxon>
        <taxon>Mucoromycetes</taxon>
        <taxon>Mucorales</taxon>
        <taxon>Mucorineae</taxon>
        <taxon>Mucoraceae</taxon>
        <taxon>Mucor</taxon>
    </lineage>
</organism>
<dbReference type="InterPro" id="IPR029056">
    <property type="entry name" value="Ribokinase-like"/>
</dbReference>
<proteinExistence type="predicted"/>
<dbReference type="InterPro" id="IPR052562">
    <property type="entry name" value="Ketohexokinase-related"/>
</dbReference>
<dbReference type="PANTHER" id="PTHR42774:SF3">
    <property type="entry name" value="KETOHEXOKINASE"/>
    <property type="match status" value="1"/>
</dbReference>
<dbReference type="PANTHER" id="PTHR42774">
    <property type="entry name" value="PHOSPHOTRANSFERASE SYSTEM TRANSPORT PROTEIN"/>
    <property type="match status" value="1"/>
</dbReference>
<dbReference type="EMBL" id="DF836848">
    <property type="protein sequence ID" value="GAN11357.1"/>
    <property type="molecule type" value="Genomic_DNA"/>
</dbReference>
<evidence type="ECO:0000313" key="6">
    <source>
        <dbReference type="Proteomes" id="UP000053815"/>
    </source>
</evidence>
<dbReference type="Pfam" id="PF00294">
    <property type="entry name" value="PfkB"/>
    <property type="match status" value="2"/>
</dbReference>
<evidence type="ECO:0000256" key="2">
    <source>
        <dbReference type="ARBA" id="ARBA00022777"/>
    </source>
</evidence>
<reference evidence="5" key="1">
    <citation type="submission" date="2014-09" db="EMBL/GenBank/DDBJ databases">
        <title>Draft genome sequence of an oleaginous Mucoromycotina fungus Mucor ambiguus NBRC6742.</title>
        <authorList>
            <person name="Takeda I."/>
            <person name="Yamane N."/>
            <person name="Morita T."/>
            <person name="Tamano K."/>
            <person name="Machida M."/>
            <person name="Baker S."/>
            <person name="Koike H."/>
        </authorList>
    </citation>
    <scope>NUCLEOTIDE SEQUENCE</scope>
    <source>
        <strain evidence="5">NBRC 6742</strain>
    </source>
</reference>
<feature type="domain" description="Carbohydrate kinase PfkB" evidence="4">
    <location>
        <begin position="52"/>
        <end position="170"/>
    </location>
</feature>
<dbReference type="SUPFAM" id="SSF53613">
    <property type="entry name" value="Ribokinase-like"/>
    <property type="match status" value="1"/>
</dbReference>
<gene>
    <name evidence="5" type="ORF">MAM1_0559c10916</name>
</gene>